<keyword evidence="3" id="KW-0804">Transcription</keyword>
<organism evidence="5 6">
    <name type="scientific">Streptomyces malaysiensis</name>
    <dbReference type="NCBI Taxonomy" id="92644"/>
    <lineage>
        <taxon>Bacteria</taxon>
        <taxon>Bacillati</taxon>
        <taxon>Actinomycetota</taxon>
        <taxon>Actinomycetes</taxon>
        <taxon>Kitasatosporales</taxon>
        <taxon>Streptomycetaceae</taxon>
        <taxon>Streptomyces</taxon>
        <taxon>Streptomyces violaceusniger group</taxon>
    </lineage>
</organism>
<dbReference type="InterPro" id="IPR036390">
    <property type="entry name" value="WH_DNA-bd_sf"/>
</dbReference>
<dbReference type="SUPFAM" id="SSF46785">
    <property type="entry name" value="Winged helix' DNA-binding domain"/>
    <property type="match status" value="1"/>
</dbReference>
<evidence type="ECO:0000313" key="5">
    <source>
        <dbReference type="EMBL" id="NIY70801.1"/>
    </source>
</evidence>
<dbReference type="Proteomes" id="UP000536624">
    <property type="component" value="Unassembled WGS sequence"/>
</dbReference>
<evidence type="ECO:0000256" key="3">
    <source>
        <dbReference type="ARBA" id="ARBA00023163"/>
    </source>
</evidence>
<proteinExistence type="predicted"/>
<dbReference type="AlphaFoldDB" id="A0A7X5XCP2"/>
<gene>
    <name evidence="5" type="ORF">SMALB_8983</name>
</gene>
<feature type="domain" description="HTH hxlR-type" evidence="4">
    <location>
        <begin position="23"/>
        <end position="122"/>
    </location>
</feature>
<keyword evidence="1" id="KW-0805">Transcription regulation</keyword>
<accession>A0A7X5XCP2</accession>
<keyword evidence="2" id="KW-0238">DNA-binding</keyword>
<evidence type="ECO:0000259" key="4">
    <source>
        <dbReference type="PROSITE" id="PS51118"/>
    </source>
</evidence>
<sequence length="167" mass="18283">MTDAFTLASPLSNRDSWTAAGWCPMERALDLIGTRSTMTLLREVFYGATRFDDLARRASMTAAIASRRLRQLVDNGLLERRPYQEPGQRTRFEYVITDRGREIFPIVAALVQFAERLPAEPGPKVELSHADCGEPLVVEVHCATGHVVAPADTVVSIAKPAAGTAES</sequence>
<dbReference type="Gene3D" id="1.10.10.10">
    <property type="entry name" value="Winged helix-like DNA-binding domain superfamily/Winged helix DNA-binding domain"/>
    <property type="match status" value="1"/>
</dbReference>
<dbReference type="PROSITE" id="PS51118">
    <property type="entry name" value="HTH_HXLR"/>
    <property type="match status" value="1"/>
</dbReference>
<dbReference type="Pfam" id="PF01638">
    <property type="entry name" value="HxlR"/>
    <property type="match status" value="1"/>
</dbReference>
<comment type="caution">
    <text evidence="5">The sequence shown here is derived from an EMBL/GenBank/DDBJ whole genome shotgun (WGS) entry which is preliminary data.</text>
</comment>
<evidence type="ECO:0000256" key="1">
    <source>
        <dbReference type="ARBA" id="ARBA00023015"/>
    </source>
</evidence>
<dbReference type="GO" id="GO:0003677">
    <property type="term" value="F:DNA binding"/>
    <property type="evidence" value="ECO:0007669"/>
    <property type="project" value="UniProtKB-KW"/>
</dbReference>
<name>A0A7X5XCP2_STRMQ</name>
<dbReference type="InterPro" id="IPR002577">
    <property type="entry name" value="HTH_HxlR"/>
</dbReference>
<dbReference type="PANTHER" id="PTHR33204">
    <property type="entry name" value="TRANSCRIPTIONAL REGULATOR, MARR FAMILY"/>
    <property type="match status" value="1"/>
</dbReference>
<dbReference type="InterPro" id="IPR036388">
    <property type="entry name" value="WH-like_DNA-bd_sf"/>
</dbReference>
<evidence type="ECO:0000313" key="6">
    <source>
        <dbReference type="Proteomes" id="UP000536624"/>
    </source>
</evidence>
<dbReference type="PANTHER" id="PTHR33204:SF18">
    <property type="entry name" value="TRANSCRIPTIONAL REGULATORY PROTEIN"/>
    <property type="match status" value="1"/>
</dbReference>
<evidence type="ECO:0000256" key="2">
    <source>
        <dbReference type="ARBA" id="ARBA00023125"/>
    </source>
</evidence>
<dbReference type="RefSeq" id="WP_167505701.1">
    <property type="nucleotide sequence ID" value="NZ_JAALLH010000003.1"/>
</dbReference>
<dbReference type="EMBL" id="JAALLH010000003">
    <property type="protein sequence ID" value="NIY70801.1"/>
    <property type="molecule type" value="Genomic_DNA"/>
</dbReference>
<protein>
    <submittedName>
        <fullName evidence="5">HxlR family transcriptional regulator</fullName>
    </submittedName>
</protein>
<reference evidence="5 6" key="1">
    <citation type="submission" date="2020-02" db="EMBL/GenBank/DDBJ databases">
        <title>Streptomyces malaysiensis DSM14702 (JHCC583434, PFL_A843) Genome sequencing and assembly.</title>
        <authorList>
            <person name="Samborskyy M."/>
        </authorList>
    </citation>
    <scope>NUCLEOTIDE SEQUENCE [LARGE SCALE GENOMIC DNA]</scope>
    <source>
        <strain evidence="5 6">DSM 14702</strain>
    </source>
</reference>